<dbReference type="Gene3D" id="3.40.50.10710">
    <property type="entry name" value="Metallo-hydrolase/oxidoreductase"/>
    <property type="match status" value="1"/>
</dbReference>
<proteinExistence type="predicted"/>
<dbReference type="Proteomes" id="UP000728106">
    <property type="component" value="Unassembled WGS sequence"/>
</dbReference>
<dbReference type="InterPro" id="IPR036866">
    <property type="entry name" value="RibonucZ/Hydroxyglut_hydro"/>
</dbReference>
<keyword evidence="1" id="KW-0540">Nuclease</keyword>
<dbReference type="SMART" id="SM00849">
    <property type="entry name" value="Lactamase_B"/>
    <property type="match status" value="1"/>
</dbReference>
<evidence type="ECO:0000256" key="1">
    <source>
        <dbReference type="ARBA" id="ARBA00022839"/>
    </source>
</evidence>
<dbReference type="PANTHER" id="PTHR43694:SF1">
    <property type="entry name" value="RIBONUCLEASE J"/>
    <property type="match status" value="1"/>
</dbReference>
<reference evidence="5" key="1">
    <citation type="submission" date="2020-02" db="EMBL/GenBank/DDBJ databases">
        <authorList>
            <person name="Fontana A."/>
            <person name="Patrone V."/>
            <person name="Morelli L."/>
        </authorList>
    </citation>
    <scope>NUCLEOTIDE SEQUENCE</scope>
    <source>
        <strain evidence="4">CCUG 30943</strain>
        <strain evidence="5">CCUG 43002</strain>
    </source>
</reference>
<dbReference type="GO" id="GO:0003723">
    <property type="term" value="F:RNA binding"/>
    <property type="evidence" value="ECO:0007669"/>
    <property type="project" value="UniProtKB-KW"/>
</dbReference>
<organism evidence="5 6">
    <name type="scientific">Weissella confusa</name>
    <name type="common">Lactobacillus confusus</name>
    <dbReference type="NCBI Taxonomy" id="1583"/>
    <lineage>
        <taxon>Bacteria</taxon>
        <taxon>Bacillati</taxon>
        <taxon>Bacillota</taxon>
        <taxon>Bacilli</taxon>
        <taxon>Lactobacillales</taxon>
        <taxon>Lactobacillaceae</taxon>
        <taxon>Weissella</taxon>
    </lineage>
</organism>
<dbReference type="Gene3D" id="3.60.15.10">
    <property type="entry name" value="Ribonuclease Z/Hydroxyacylglutathione hydrolase-like"/>
    <property type="match status" value="1"/>
</dbReference>
<evidence type="ECO:0000259" key="3">
    <source>
        <dbReference type="SMART" id="SM00849"/>
    </source>
</evidence>
<dbReference type="EMBL" id="JAAOCX010000009">
    <property type="protein sequence ID" value="MBJ7632973.1"/>
    <property type="molecule type" value="Genomic_DNA"/>
</dbReference>
<protein>
    <submittedName>
        <fullName evidence="5">MBL fold metallo-hydrolase</fullName>
    </submittedName>
</protein>
<dbReference type="EMBL" id="JAAOCP010000009">
    <property type="protein sequence ID" value="MBJ7639357.1"/>
    <property type="molecule type" value="Genomic_DNA"/>
</dbReference>
<keyword evidence="6" id="KW-1185">Reference proteome</keyword>
<sequence>MTTTVTVLNGVDTIGGNVVSFETEQARVIMDFGMNFAPADTRPDDLLASGVLPNLPDLFSDEKVAEQETAIFVSHLHLDHMGALQYLTKPTPVYMSSESAKLYAKLVRQGVEAAPNAQIKVIATETPVEIGDLTVRAFLSDHDAMGAYMFEVTDGKHRFVHSGDVRYDGWHPERVTAWTTYLHDHQPDMFFIEGTEFSFDADPTRQRRTEANVLADLSAAMTQKELVVINPYERNVERLMRLQAIVHDFGRELVWDARFAGILKAMGHEDVVTFGEDVTLNDIMANQQHYVLQNHFDDIAVLDHFDRFSYLHMNGEPLGDYDPRYAELAAYLDKRGVALQIAGASGHATPDDLLRIAAEVNAKVTLPWHSFKPEREAQALRNMGLETYLPKKGETFTFE</sequence>
<dbReference type="PANTHER" id="PTHR43694">
    <property type="entry name" value="RIBONUCLEASE J"/>
    <property type="match status" value="1"/>
</dbReference>
<dbReference type="Pfam" id="PF12706">
    <property type="entry name" value="Lactamase_B_2"/>
    <property type="match status" value="1"/>
</dbReference>
<dbReference type="Proteomes" id="UP000808038">
    <property type="component" value="Unassembled WGS sequence"/>
</dbReference>
<dbReference type="RefSeq" id="WP_003610035.1">
    <property type="nucleotide sequence ID" value="NZ_ALXH01000075.1"/>
</dbReference>
<dbReference type="AlphaFoldDB" id="A0A4Z0RQ96"/>
<keyword evidence="1" id="KW-0378">Hydrolase</keyword>
<keyword evidence="2" id="KW-0694">RNA-binding</keyword>
<gene>
    <name evidence="5" type="ORF">HAU20_08175</name>
    <name evidence="4" type="ORF">HAU43_07730</name>
</gene>
<dbReference type="SUPFAM" id="SSF56281">
    <property type="entry name" value="Metallo-hydrolase/oxidoreductase"/>
    <property type="match status" value="1"/>
</dbReference>
<evidence type="ECO:0000256" key="2">
    <source>
        <dbReference type="ARBA" id="ARBA00022884"/>
    </source>
</evidence>
<dbReference type="GO" id="GO:0004527">
    <property type="term" value="F:exonuclease activity"/>
    <property type="evidence" value="ECO:0007669"/>
    <property type="project" value="UniProtKB-KW"/>
</dbReference>
<accession>A0A4Z0RQ96</accession>
<evidence type="ECO:0000313" key="6">
    <source>
        <dbReference type="Proteomes" id="UP000728106"/>
    </source>
</evidence>
<dbReference type="InterPro" id="IPR001279">
    <property type="entry name" value="Metallo-B-lactamas"/>
</dbReference>
<evidence type="ECO:0000313" key="5">
    <source>
        <dbReference type="EMBL" id="MBJ7639357.1"/>
    </source>
</evidence>
<keyword evidence="1" id="KW-0269">Exonuclease</keyword>
<dbReference type="InterPro" id="IPR042173">
    <property type="entry name" value="RNase_J_2"/>
</dbReference>
<reference evidence="5 6" key="2">
    <citation type="journal article" date="2021" name="Int. J. Food Microbiol.">
        <title>Safety demonstration of a microbial species for use in the food chain: Weissella confusa.</title>
        <authorList>
            <person name="Bourdichon F."/>
            <person name="Patrone V."/>
            <person name="Fontana A."/>
            <person name="Milani G."/>
            <person name="Morelli L."/>
        </authorList>
    </citation>
    <scope>NUCLEOTIDE SEQUENCE [LARGE SCALE GENOMIC DNA]</scope>
    <source>
        <strain evidence="4">CCUG 30943</strain>
        <strain evidence="5 6">CCUG 43002</strain>
    </source>
</reference>
<name>A0A4Z0RQ96_WEICO</name>
<comment type="caution">
    <text evidence="5">The sequence shown here is derived from an EMBL/GenBank/DDBJ whole genome shotgun (WGS) entry which is preliminary data.</text>
</comment>
<evidence type="ECO:0000313" key="4">
    <source>
        <dbReference type="EMBL" id="MBJ7632973.1"/>
    </source>
</evidence>
<feature type="domain" description="Metallo-beta-lactamase" evidence="3">
    <location>
        <begin position="15"/>
        <end position="217"/>
    </location>
</feature>